<keyword evidence="1" id="KW-0732">Signal</keyword>
<feature type="chain" id="PRO_5032549201" description="Chitin-binding type-2 domain-containing protein" evidence="1">
    <location>
        <begin position="20"/>
        <end position="177"/>
    </location>
</feature>
<feature type="domain" description="Chitin-binding type-2" evidence="2">
    <location>
        <begin position="33"/>
        <end position="97"/>
    </location>
</feature>
<feature type="signal peptide" evidence="1">
    <location>
        <begin position="1"/>
        <end position="19"/>
    </location>
</feature>
<evidence type="ECO:0000256" key="1">
    <source>
        <dbReference type="SAM" id="SignalP"/>
    </source>
</evidence>
<dbReference type="SMART" id="SM00494">
    <property type="entry name" value="ChtBD2"/>
    <property type="match status" value="1"/>
</dbReference>
<evidence type="ECO:0000313" key="3">
    <source>
        <dbReference type="EMBL" id="VDI72178.1"/>
    </source>
</evidence>
<dbReference type="GO" id="GO:0008061">
    <property type="term" value="F:chitin binding"/>
    <property type="evidence" value="ECO:0007669"/>
    <property type="project" value="InterPro"/>
</dbReference>
<accession>A0A8B6H141</accession>
<dbReference type="SUPFAM" id="SSF57625">
    <property type="entry name" value="Invertebrate chitin-binding proteins"/>
    <property type="match status" value="1"/>
</dbReference>
<dbReference type="InterPro" id="IPR036508">
    <property type="entry name" value="Chitin-bd_dom_sf"/>
</dbReference>
<name>A0A8B6H141_MYTGA</name>
<gene>
    <name evidence="3" type="ORF">MGAL_10B043742</name>
</gene>
<dbReference type="PROSITE" id="PS50940">
    <property type="entry name" value="CHIT_BIND_II"/>
    <property type="match status" value="1"/>
</dbReference>
<comment type="caution">
    <text evidence="3">The sequence shown here is derived from an EMBL/GenBank/DDBJ whole genome shotgun (WGS) entry which is preliminary data.</text>
</comment>
<evidence type="ECO:0000259" key="2">
    <source>
        <dbReference type="PROSITE" id="PS50940"/>
    </source>
</evidence>
<organism evidence="3 4">
    <name type="scientific">Mytilus galloprovincialis</name>
    <name type="common">Mediterranean mussel</name>
    <dbReference type="NCBI Taxonomy" id="29158"/>
    <lineage>
        <taxon>Eukaryota</taxon>
        <taxon>Metazoa</taxon>
        <taxon>Spiralia</taxon>
        <taxon>Lophotrochozoa</taxon>
        <taxon>Mollusca</taxon>
        <taxon>Bivalvia</taxon>
        <taxon>Autobranchia</taxon>
        <taxon>Pteriomorphia</taxon>
        <taxon>Mytilida</taxon>
        <taxon>Mytiloidea</taxon>
        <taxon>Mytilidae</taxon>
        <taxon>Mytilinae</taxon>
        <taxon>Mytilus</taxon>
    </lineage>
</organism>
<proteinExistence type="predicted"/>
<protein>
    <recommendedName>
        <fullName evidence="2">Chitin-binding type-2 domain-containing protein</fullName>
    </recommendedName>
</protein>
<keyword evidence="4" id="KW-1185">Reference proteome</keyword>
<reference evidence="3" key="1">
    <citation type="submission" date="2018-11" db="EMBL/GenBank/DDBJ databases">
        <authorList>
            <person name="Alioto T."/>
            <person name="Alioto T."/>
        </authorList>
    </citation>
    <scope>NUCLEOTIDE SEQUENCE</scope>
</reference>
<dbReference type="Proteomes" id="UP000596742">
    <property type="component" value="Unassembled WGS sequence"/>
</dbReference>
<dbReference type="AlphaFoldDB" id="A0A8B6H141"/>
<dbReference type="OrthoDB" id="6104310at2759"/>
<dbReference type="Pfam" id="PF01607">
    <property type="entry name" value="CBM_14"/>
    <property type="match status" value="1"/>
</dbReference>
<dbReference type="Gene3D" id="2.170.140.10">
    <property type="entry name" value="Chitin binding domain"/>
    <property type="match status" value="1"/>
</dbReference>
<dbReference type="EMBL" id="UYJE01009310">
    <property type="protein sequence ID" value="VDI72178.1"/>
    <property type="molecule type" value="Genomic_DNA"/>
</dbReference>
<dbReference type="InterPro" id="IPR002557">
    <property type="entry name" value="Chitin-bd_dom"/>
</dbReference>
<sequence>MLTFLVFMIVGAIVLKADDEPCDNKRCDPDILLKECRNDPTLLLPHPGECQVYYDCSVLYENVPRYFEQHLEECRYPLLFSTKSLKCEQPEDVDCGERREYKDRCDYRREQCGTSHCYCQLRYPSCIGKTDGLNSFPYRPNTPYYIICENQRLKSAGLCGKDSVTGKQMFFIKDGCF</sequence>
<dbReference type="GO" id="GO:0005576">
    <property type="term" value="C:extracellular region"/>
    <property type="evidence" value="ECO:0007669"/>
    <property type="project" value="InterPro"/>
</dbReference>
<evidence type="ECO:0000313" key="4">
    <source>
        <dbReference type="Proteomes" id="UP000596742"/>
    </source>
</evidence>